<comment type="caution">
    <text evidence="1">The sequence shown here is derived from an EMBL/GenBank/DDBJ whole genome shotgun (WGS) entry which is preliminary data.</text>
</comment>
<dbReference type="Proteomes" id="UP000681722">
    <property type="component" value="Unassembled WGS sequence"/>
</dbReference>
<organism evidence="1 3">
    <name type="scientific">Didymodactylos carnosus</name>
    <dbReference type="NCBI Taxonomy" id="1234261"/>
    <lineage>
        <taxon>Eukaryota</taxon>
        <taxon>Metazoa</taxon>
        <taxon>Spiralia</taxon>
        <taxon>Gnathifera</taxon>
        <taxon>Rotifera</taxon>
        <taxon>Eurotatoria</taxon>
        <taxon>Bdelloidea</taxon>
        <taxon>Philodinida</taxon>
        <taxon>Philodinidae</taxon>
        <taxon>Didymodactylos</taxon>
    </lineage>
</organism>
<feature type="non-terminal residue" evidence="1">
    <location>
        <position position="162"/>
    </location>
</feature>
<proteinExistence type="predicted"/>
<name>A0A816FVL7_9BILA</name>
<sequence>NPNMAERIYKLFSGDSKSDKTAFDSFEGLEEKLISIKNAENNKKLKRYVEDGGNELKIFIDKNFEKLRSMNCAQRQEILEFINKIIKDIQLPIVHTADEWINFSKQLDVFKMLCKMDFDIKPLYFAQKSIRYLNELKTFEESLINIIEKIHSNSNLKEILTI</sequence>
<keyword evidence="3" id="KW-1185">Reference proteome</keyword>
<dbReference type="EMBL" id="CAJNOQ010058459">
    <property type="protein sequence ID" value="CAF1666196.1"/>
    <property type="molecule type" value="Genomic_DNA"/>
</dbReference>
<dbReference type="EMBL" id="CAJOBC010135089">
    <property type="protein sequence ID" value="CAF4626092.1"/>
    <property type="molecule type" value="Genomic_DNA"/>
</dbReference>
<reference evidence="1" key="1">
    <citation type="submission" date="2021-02" db="EMBL/GenBank/DDBJ databases">
        <authorList>
            <person name="Nowell W R."/>
        </authorList>
    </citation>
    <scope>NUCLEOTIDE SEQUENCE</scope>
</reference>
<feature type="non-terminal residue" evidence="1">
    <location>
        <position position="1"/>
    </location>
</feature>
<dbReference type="Proteomes" id="UP000663829">
    <property type="component" value="Unassembled WGS sequence"/>
</dbReference>
<evidence type="ECO:0000313" key="3">
    <source>
        <dbReference type="Proteomes" id="UP000663829"/>
    </source>
</evidence>
<gene>
    <name evidence="1" type="ORF">GPM918_LOCUS46149</name>
    <name evidence="2" type="ORF">SRO942_LOCUS49693</name>
</gene>
<evidence type="ECO:0000313" key="2">
    <source>
        <dbReference type="EMBL" id="CAF4626092.1"/>
    </source>
</evidence>
<accession>A0A816FVL7</accession>
<evidence type="ECO:0000313" key="1">
    <source>
        <dbReference type="EMBL" id="CAF1666196.1"/>
    </source>
</evidence>
<protein>
    <submittedName>
        <fullName evidence="1">Uncharacterized protein</fullName>
    </submittedName>
</protein>
<dbReference type="AlphaFoldDB" id="A0A816FVL7"/>